<sequence length="271" mass="31623">MKLIDIPELKAAIASERTSKIRRLHKLLFDFDGDRQNRSRIREFSGFAFQPNDKDFNEKAKLIEEKLSLNELITISNLLLINNEENENEQNRKSYENLSEESVQLPVHNVYKPNISFNDIESIIMPFDGDSHQSIEKWIQLFEDVVNMFNLSDLHKLVFGKRSLKGKAKLYIQSETSVNSWEKLKNLLLSEFGYACNSTELHEMLSKRKLKDDESLEEYFLKMKQLCTRGNVEDTALMQYVINSIPDSVIRKSILYGCQNLSEFKQKLKSL</sequence>
<proteinExistence type="predicted"/>
<evidence type="ECO:0000259" key="1">
    <source>
        <dbReference type="Pfam" id="PF03732"/>
    </source>
</evidence>
<comment type="caution">
    <text evidence="2">The sequence shown here is derived from an EMBL/GenBank/DDBJ whole genome shotgun (WGS) entry which is preliminary data.</text>
</comment>
<dbReference type="InterPro" id="IPR005162">
    <property type="entry name" value="Retrotrans_gag_dom"/>
</dbReference>
<evidence type="ECO:0000313" key="3">
    <source>
        <dbReference type="Proteomes" id="UP000499080"/>
    </source>
</evidence>
<dbReference type="Proteomes" id="UP000499080">
    <property type="component" value="Unassembled WGS sequence"/>
</dbReference>
<dbReference type="PANTHER" id="PTHR33223:SF6">
    <property type="entry name" value="CCHC-TYPE DOMAIN-CONTAINING PROTEIN"/>
    <property type="match status" value="1"/>
</dbReference>
<accession>A0A4Y2LF77</accession>
<feature type="domain" description="Retrotransposon gag" evidence="1">
    <location>
        <begin position="175"/>
        <end position="241"/>
    </location>
</feature>
<dbReference type="PANTHER" id="PTHR33223">
    <property type="entry name" value="CCHC-TYPE DOMAIN-CONTAINING PROTEIN"/>
    <property type="match status" value="1"/>
</dbReference>
<dbReference type="OrthoDB" id="8057007at2759"/>
<organism evidence="2 3">
    <name type="scientific">Araneus ventricosus</name>
    <name type="common">Orbweaver spider</name>
    <name type="synonym">Epeira ventricosa</name>
    <dbReference type="NCBI Taxonomy" id="182803"/>
    <lineage>
        <taxon>Eukaryota</taxon>
        <taxon>Metazoa</taxon>
        <taxon>Ecdysozoa</taxon>
        <taxon>Arthropoda</taxon>
        <taxon>Chelicerata</taxon>
        <taxon>Arachnida</taxon>
        <taxon>Araneae</taxon>
        <taxon>Araneomorphae</taxon>
        <taxon>Entelegynae</taxon>
        <taxon>Araneoidea</taxon>
        <taxon>Araneidae</taxon>
        <taxon>Araneus</taxon>
    </lineage>
</organism>
<keyword evidence="3" id="KW-1185">Reference proteome</keyword>
<gene>
    <name evidence="2" type="ORF">AVEN_194131_1</name>
</gene>
<dbReference type="Pfam" id="PF03732">
    <property type="entry name" value="Retrotrans_gag"/>
    <property type="match status" value="1"/>
</dbReference>
<reference evidence="2 3" key="1">
    <citation type="journal article" date="2019" name="Sci. Rep.">
        <title>Orb-weaving spider Araneus ventricosus genome elucidates the spidroin gene catalogue.</title>
        <authorList>
            <person name="Kono N."/>
            <person name="Nakamura H."/>
            <person name="Ohtoshi R."/>
            <person name="Moran D.A.P."/>
            <person name="Shinohara A."/>
            <person name="Yoshida Y."/>
            <person name="Fujiwara M."/>
            <person name="Mori M."/>
            <person name="Tomita M."/>
            <person name="Arakawa K."/>
        </authorList>
    </citation>
    <scope>NUCLEOTIDE SEQUENCE [LARGE SCALE GENOMIC DNA]</scope>
</reference>
<evidence type="ECO:0000313" key="2">
    <source>
        <dbReference type="EMBL" id="GBN13355.1"/>
    </source>
</evidence>
<dbReference type="AlphaFoldDB" id="A0A4Y2LF77"/>
<dbReference type="EMBL" id="BGPR01005776">
    <property type="protein sequence ID" value="GBN13355.1"/>
    <property type="molecule type" value="Genomic_DNA"/>
</dbReference>
<name>A0A4Y2LF77_ARAVE</name>
<protein>
    <recommendedName>
        <fullName evidence="1">Retrotransposon gag domain-containing protein</fullName>
    </recommendedName>
</protein>